<dbReference type="GO" id="GO:0006524">
    <property type="term" value="P:alanine catabolic process"/>
    <property type="evidence" value="ECO:0007669"/>
    <property type="project" value="TreeGrafter"/>
</dbReference>
<dbReference type="RefSeq" id="WP_099243172.1">
    <property type="nucleotide sequence ID" value="NZ_FXXP01000001.1"/>
</dbReference>
<dbReference type="AlphaFoldDB" id="A0A238JAS6"/>
<sequence>MSDLDEIDRKILHELSADGRQSNLALADRVGLSPSACLRRVAALEKRGVITGYRAVLDPVKTGIGFLAYVTVGLNLHTKEAQRAFERAMEAAPEVRECHNITGVVEYLLRVEVADLSSYKHFHNEVLGTLPQVNSITSYVVMGSPKDERA</sequence>
<evidence type="ECO:0000313" key="6">
    <source>
        <dbReference type="EMBL" id="SMX26966.1"/>
    </source>
</evidence>
<dbReference type="InterPro" id="IPR011991">
    <property type="entry name" value="ArsR-like_HTH"/>
</dbReference>
<dbReference type="InterPro" id="IPR019887">
    <property type="entry name" value="Tscrpt_reg_AsnC/Lrp_C"/>
</dbReference>
<dbReference type="EMBL" id="FXXP01000001">
    <property type="protein sequence ID" value="SMX26966.1"/>
    <property type="molecule type" value="Genomic_DNA"/>
</dbReference>
<dbReference type="InterPro" id="IPR036390">
    <property type="entry name" value="WH_DNA-bd_sf"/>
</dbReference>
<dbReference type="InterPro" id="IPR011008">
    <property type="entry name" value="Dimeric_a/b-barrel"/>
</dbReference>
<organism evidence="6 7">
    <name type="scientific">Pelagimonas phthalicica</name>
    <dbReference type="NCBI Taxonomy" id="1037362"/>
    <lineage>
        <taxon>Bacteria</taxon>
        <taxon>Pseudomonadati</taxon>
        <taxon>Pseudomonadota</taxon>
        <taxon>Alphaproteobacteria</taxon>
        <taxon>Rhodobacterales</taxon>
        <taxon>Roseobacteraceae</taxon>
        <taxon>Pelagimonas</taxon>
    </lineage>
</organism>
<accession>A0A238JAS6</accession>
<dbReference type="PANTHER" id="PTHR30154">
    <property type="entry name" value="LEUCINE-RESPONSIVE REGULATORY PROTEIN"/>
    <property type="match status" value="1"/>
</dbReference>
<keyword evidence="1" id="KW-0805">Transcription regulation</keyword>
<evidence type="ECO:0000313" key="7">
    <source>
        <dbReference type="Proteomes" id="UP000225972"/>
    </source>
</evidence>
<dbReference type="InterPro" id="IPR036388">
    <property type="entry name" value="WH-like_DNA-bd_sf"/>
</dbReference>
<dbReference type="SUPFAM" id="SSF54909">
    <property type="entry name" value="Dimeric alpha+beta barrel"/>
    <property type="match status" value="1"/>
</dbReference>
<evidence type="ECO:0000256" key="1">
    <source>
        <dbReference type="ARBA" id="ARBA00023015"/>
    </source>
</evidence>
<dbReference type="InterPro" id="IPR000485">
    <property type="entry name" value="AsnC-type_HTH_dom"/>
</dbReference>
<evidence type="ECO:0000256" key="4">
    <source>
        <dbReference type="ARBA" id="ARBA00023163"/>
    </source>
</evidence>
<keyword evidence="4" id="KW-0804">Transcription</keyword>
<evidence type="ECO:0000256" key="2">
    <source>
        <dbReference type="ARBA" id="ARBA00023125"/>
    </source>
</evidence>
<dbReference type="Gene3D" id="3.30.70.920">
    <property type="match status" value="1"/>
</dbReference>
<dbReference type="Pfam" id="PF13412">
    <property type="entry name" value="HTH_24"/>
    <property type="match status" value="1"/>
</dbReference>
<proteinExistence type="predicted"/>
<evidence type="ECO:0000259" key="5">
    <source>
        <dbReference type="PROSITE" id="PS50956"/>
    </source>
</evidence>
<dbReference type="CDD" id="cd00090">
    <property type="entry name" value="HTH_ARSR"/>
    <property type="match status" value="1"/>
</dbReference>
<dbReference type="PRINTS" id="PR00033">
    <property type="entry name" value="HTHASNC"/>
</dbReference>
<keyword evidence="2" id="KW-0238">DNA-binding</keyword>
<dbReference type="GO" id="GO:0006355">
    <property type="term" value="P:regulation of DNA-templated transcription"/>
    <property type="evidence" value="ECO:0007669"/>
    <property type="project" value="UniProtKB-ARBA"/>
</dbReference>
<dbReference type="InterPro" id="IPR019888">
    <property type="entry name" value="Tscrpt_reg_AsnC-like"/>
</dbReference>
<evidence type="ECO:0000256" key="3">
    <source>
        <dbReference type="ARBA" id="ARBA00023159"/>
    </source>
</evidence>
<keyword evidence="3" id="KW-0010">Activator</keyword>
<keyword evidence="7" id="KW-1185">Reference proteome</keyword>
<reference evidence="7" key="1">
    <citation type="submission" date="2017-05" db="EMBL/GenBank/DDBJ databases">
        <authorList>
            <person name="Rodrigo-Torres L."/>
            <person name="Arahal R. D."/>
            <person name="Lucena T."/>
        </authorList>
    </citation>
    <scope>NUCLEOTIDE SEQUENCE [LARGE SCALE GENOMIC DNA]</scope>
    <source>
        <strain evidence="7">CECT 8649</strain>
    </source>
</reference>
<dbReference type="Pfam" id="PF01037">
    <property type="entry name" value="AsnC_trans_reg"/>
    <property type="match status" value="1"/>
</dbReference>
<dbReference type="GO" id="GO:0043201">
    <property type="term" value="P:response to L-leucine"/>
    <property type="evidence" value="ECO:0007669"/>
    <property type="project" value="TreeGrafter"/>
</dbReference>
<dbReference type="OrthoDB" id="9802341at2"/>
<protein>
    <submittedName>
        <fullName evidence="6">Leucine-responsive regulatory protein</fullName>
    </submittedName>
</protein>
<dbReference type="InterPro" id="IPR019885">
    <property type="entry name" value="Tscrpt_reg_HTH_AsnC-type_CS"/>
</dbReference>
<dbReference type="PROSITE" id="PS50956">
    <property type="entry name" value="HTH_ASNC_2"/>
    <property type="match status" value="1"/>
</dbReference>
<gene>
    <name evidence="6" type="primary">lrp_4</name>
    <name evidence="6" type="ORF">TRP8649_01067</name>
</gene>
<feature type="domain" description="HTH asnC-type" evidence="5">
    <location>
        <begin position="4"/>
        <end position="65"/>
    </location>
</feature>
<dbReference type="SMART" id="SM00344">
    <property type="entry name" value="HTH_ASNC"/>
    <property type="match status" value="1"/>
</dbReference>
<dbReference type="SUPFAM" id="SSF46785">
    <property type="entry name" value="Winged helix' DNA-binding domain"/>
    <property type="match status" value="1"/>
</dbReference>
<dbReference type="GO" id="GO:0005829">
    <property type="term" value="C:cytosol"/>
    <property type="evidence" value="ECO:0007669"/>
    <property type="project" value="TreeGrafter"/>
</dbReference>
<dbReference type="Gene3D" id="1.10.10.10">
    <property type="entry name" value="Winged helix-like DNA-binding domain superfamily/Winged helix DNA-binding domain"/>
    <property type="match status" value="1"/>
</dbReference>
<dbReference type="Proteomes" id="UP000225972">
    <property type="component" value="Unassembled WGS sequence"/>
</dbReference>
<dbReference type="GO" id="GO:0043565">
    <property type="term" value="F:sequence-specific DNA binding"/>
    <property type="evidence" value="ECO:0007669"/>
    <property type="project" value="InterPro"/>
</dbReference>
<dbReference type="PROSITE" id="PS00519">
    <property type="entry name" value="HTH_ASNC_1"/>
    <property type="match status" value="1"/>
</dbReference>
<dbReference type="PANTHER" id="PTHR30154:SF0">
    <property type="entry name" value="LEUCINE-RESPONSIVE REGULATORY PROTEIN"/>
    <property type="match status" value="1"/>
</dbReference>
<name>A0A238JAS6_9RHOB</name>
<dbReference type="FunFam" id="1.10.10.10:FF:000186">
    <property type="entry name" value="AsnC family transcriptional regulator"/>
    <property type="match status" value="1"/>
</dbReference>